<dbReference type="Gene3D" id="3.30.2350.10">
    <property type="entry name" value="Pseudouridine synthase"/>
    <property type="match status" value="1"/>
</dbReference>
<sequence length="346" mass="37208">MPKIPFQTLLPNPPLPTITPFRLATSVRSVERSFSNRPMTATDAREEALSAYPVPVSPLPPPGSRQAELERAMSAASRSALFALSDSDVVFRDDWLLVVNKPPGVYCESVLSSSSARIGSGSLLHLANRLDRDTSGLMVMVSVSTTDRAAAELARAFAEREVEKVYVASCVGTKPRWGRIDVASGHGRSRHGIWRVYAASDVGRSLPGGSTVKRMETSIEVVSIGGRSGEKGEETVVVEGPPGVRSEACESSCEGDDDREVVLVRARPRSGRTHQIRLHCQYLGIPIRGDVKYGGAGEWDGAVCGGHLLHAESLAFVHPVTGARLELRAPPPSWWPAEATPVLEIS</sequence>
<dbReference type="PANTHER" id="PTHR21600">
    <property type="entry name" value="MITOCHONDRIAL RNA PSEUDOURIDINE SYNTHASE"/>
    <property type="match status" value="1"/>
</dbReference>
<organism evidence="3 4">
    <name type="scientific">Acorus gramineus</name>
    <name type="common">Dwarf sweet flag</name>
    <dbReference type="NCBI Taxonomy" id="55184"/>
    <lineage>
        <taxon>Eukaryota</taxon>
        <taxon>Viridiplantae</taxon>
        <taxon>Streptophyta</taxon>
        <taxon>Embryophyta</taxon>
        <taxon>Tracheophyta</taxon>
        <taxon>Spermatophyta</taxon>
        <taxon>Magnoliopsida</taxon>
        <taxon>Liliopsida</taxon>
        <taxon>Acoraceae</taxon>
        <taxon>Acorus</taxon>
    </lineage>
</organism>
<evidence type="ECO:0000313" key="3">
    <source>
        <dbReference type="EMBL" id="KAK1281164.1"/>
    </source>
</evidence>
<dbReference type="PANTHER" id="PTHR21600:SF47">
    <property type="entry name" value="RNA PSEUDOURIDINE SYNTHASE 1"/>
    <property type="match status" value="1"/>
</dbReference>
<dbReference type="InterPro" id="IPR006145">
    <property type="entry name" value="PsdUridine_synth_RsuA/RluA"/>
</dbReference>
<dbReference type="Pfam" id="PF00849">
    <property type="entry name" value="PseudoU_synth_2"/>
    <property type="match status" value="1"/>
</dbReference>
<dbReference type="GO" id="GO:0009982">
    <property type="term" value="F:pseudouridine synthase activity"/>
    <property type="evidence" value="ECO:0007669"/>
    <property type="project" value="InterPro"/>
</dbReference>
<proteinExistence type="predicted"/>
<dbReference type="InterPro" id="IPR020103">
    <property type="entry name" value="PsdUridine_synth_cat_dom_sf"/>
</dbReference>
<evidence type="ECO:0000259" key="2">
    <source>
        <dbReference type="Pfam" id="PF00849"/>
    </source>
</evidence>
<accession>A0AAV9BYX6</accession>
<evidence type="ECO:0000256" key="1">
    <source>
        <dbReference type="ARBA" id="ARBA00000073"/>
    </source>
</evidence>
<dbReference type="PROSITE" id="PS01129">
    <property type="entry name" value="PSI_RLU"/>
    <property type="match status" value="1"/>
</dbReference>
<dbReference type="InterPro" id="IPR050188">
    <property type="entry name" value="RluA_PseudoU_synthase"/>
</dbReference>
<evidence type="ECO:0000313" key="4">
    <source>
        <dbReference type="Proteomes" id="UP001179952"/>
    </source>
</evidence>
<feature type="domain" description="Pseudouridine synthase RsuA/RluA-like" evidence="2">
    <location>
        <begin position="96"/>
        <end position="281"/>
    </location>
</feature>
<comment type="caution">
    <text evidence="3">The sequence shown here is derived from an EMBL/GenBank/DDBJ whole genome shotgun (WGS) entry which is preliminary data.</text>
</comment>
<reference evidence="3" key="2">
    <citation type="submission" date="2023-06" db="EMBL/GenBank/DDBJ databases">
        <authorList>
            <person name="Ma L."/>
            <person name="Liu K.-W."/>
            <person name="Li Z."/>
            <person name="Hsiao Y.-Y."/>
            <person name="Qi Y."/>
            <person name="Fu T."/>
            <person name="Tang G."/>
            <person name="Zhang D."/>
            <person name="Sun W.-H."/>
            <person name="Liu D.-K."/>
            <person name="Li Y."/>
            <person name="Chen G.-Z."/>
            <person name="Liu X.-D."/>
            <person name="Liao X.-Y."/>
            <person name="Jiang Y.-T."/>
            <person name="Yu X."/>
            <person name="Hao Y."/>
            <person name="Huang J."/>
            <person name="Zhao X.-W."/>
            <person name="Ke S."/>
            <person name="Chen Y.-Y."/>
            <person name="Wu W.-L."/>
            <person name="Hsu J.-L."/>
            <person name="Lin Y.-F."/>
            <person name="Huang M.-D."/>
            <person name="Li C.-Y."/>
            <person name="Huang L."/>
            <person name="Wang Z.-W."/>
            <person name="Zhao X."/>
            <person name="Zhong W.-Y."/>
            <person name="Peng D.-H."/>
            <person name="Ahmad S."/>
            <person name="Lan S."/>
            <person name="Zhang J.-S."/>
            <person name="Tsai W.-C."/>
            <person name="Van De Peer Y."/>
            <person name="Liu Z.-J."/>
        </authorList>
    </citation>
    <scope>NUCLEOTIDE SEQUENCE</scope>
    <source>
        <strain evidence="3">SCP</strain>
        <tissue evidence="3">Leaves</tissue>
    </source>
</reference>
<dbReference type="CDD" id="cd02869">
    <property type="entry name" value="PseudoU_synth_RluA_like"/>
    <property type="match status" value="1"/>
</dbReference>
<comment type="catalytic activity">
    <reaction evidence="1">
        <text>a uridine in RNA = a pseudouridine in RNA</text>
        <dbReference type="Rhea" id="RHEA:48348"/>
        <dbReference type="Rhea" id="RHEA-COMP:12068"/>
        <dbReference type="Rhea" id="RHEA-COMP:12069"/>
        <dbReference type="ChEBI" id="CHEBI:65314"/>
        <dbReference type="ChEBI" id="CHEBI:65315"/>
    </reaction>
</comment>
<dbReference type="Proteomes" id="UP001179952">
    <property type="component" value="Unassembled WGS sequence"/>
</dbReference>
<gene>
    <name evidence="3" type="ORF">QJS04_geneDACA004559</name>
</gene>
<protein>
    <submittedName>
        <fullName evidence="3">RNA pseudouridine synthase 1</fullName>
    </submittedName>
</protein>
<dbReference type="GO" id="GO:0000455">
    <property type="term" value="P:enzyme-directed rRNA pseudouridine synthesis"/>
    <property type="evidence" value="ECO:0007669"/>
    <property type="project" value="TreeGrafter"/>
</dbReference>
<dbReference type="GO" id="GO:0003723">
    <property type="term" value="F:RNA binding"/>
    <property type="evidence" value="ECO:0007669"/>
    <property type="project" value="InterPro"/>
</dbReference>
<name>A0AAV9BYX6_ACOGR</name>
<dbReference type="EMBL" id="JAUJYN010000001">
    <property type="protein sequence ID" value="KAK1281164.1"/>
    <property type="molecule type" value="Genomic_DNA"/>
</dbReference>
<dbReference type="AlphaFoldDB" id="A0AAV9BYX6"/>
<keyword evidence="4" id="KW-1185">Reference proteome</keyword>
<reference evidence="3" key="1">
    <citation type="journal article" date="2023" name="Nat. Commun.">
        <title>Diploid and tetraploid genomes of Acorus and the evolution of monocots.</title>
        <authorList>
            <person name="Ma L."/>
            <person name="Liu K.W."/>
            <person name="Li Z."/>
            <person name="Hsiao Y.Y."/>
            <person name="Qi Y."/>
            <person name="Fu T."/>
            <person name="Tang G.D."/>
            <person name="Zhang D."/>
            <person name="Sun W.H."/>
            <person name="Liu D.K."/>
            <person name="Li Y."/>
            <person name="Chen G.Z."/>
            <person name="Liu X.D."/>
            <person name="Liao X.Y."/>
            <person name="Jiang Y.T."/>
            <person name="Yu X."/>
            <person name="Hao Y."/>
            <person name="Huang J."/>
            <person name="Zhao X.W."/>
            <person name="Ke S."/>
            <person name="Chen Y.Y."/>
            <person name="Wu W.L."/>
            <person name="Hsu J.L."/>
            <person name="Lin Y.F."/>
            <person name="Huang M.D."/>
            <person name="Li C.Y."/>
            <person name="Huang L."/>
            <person name="Wang Z.W."/>
            <person name="Zhao X."/>
            <person name="Zhong W.Y."/>
            <person name="Peng D.H."/>
            <person name="Ahmad S."/>
            <person name="Lan S."/>
            <person name="Zhang J.S."/>
            <person name="Tsai W.C."/>
            <person name="Van de Peer Y."/>
            <person name="Liu Z.J."/>
        </authorList>
    </citation>
    <scope>NUCLEOTIDE SEQUENCE</scope>
    <source>
        <strain evidence="3">SCP</strain>
    </source>
</reference>
<dbReference type="InterPro" id="IPR006224">
    <property type="entry name" value="PsdUridine_synth_RluA-like_CS"/>
</dbReference>
<dbReference type="SUPFAM" id="SSF55120">
    <property type="entry name" value="Pseudouridine synthase"/>
    <property type="match status" value="1"/>
</dbReference>